<sequence>MHVHENGHLPLPQLSEQQAGKEMWLVVLCFVLPAVVFSLFALLAWLRVLHQNHERKKRATTASNGNERLVTKRNGEVVCNIPIQVIDVDTGATFFYASDDSLSGRPKPEKAKTFKDSSLISVGKEKEAMIA</sequence>
<evidence type="ECO:0000256" key="1">
    <source>
        <dbReference type="SAM" id="Phobius"/>
    </source>
</evidence>
<gene>
    <name evidence="2" type="ORF">CAUJ_LOCUS3388</name>
</gene>
<dbReference type="AlphaFoldDB" id="A0A8S1GW00"/>
<dbReference type="EMBL" id="CAJGYM010000006">
    <property type="protein sequence ID" value="CAD6187469.1"/>
    <property type="molecule type" value="Genomic_DNA"/>
</dbReference>
<proteinExistence type="predicted"/>
<keyword evidence="1" id="KW-1133">Transmembrane helix</keyword>
<dbReference type="Proteomes" id="UP000835052">
    <property type="component" value="Unassembled WGS sequence"/>
</dbReference>
<evidence type="ECO:0000313" key="2">
    <source>
        <dbReference type="EMBL" id="CAD6187469.1"/>
    </source>
</evidence>
<reference evidence="2" key="1">
    <citation type="submission" date="2020-10" db="EMBL/GenBank/DDBJ databases">
        <authorList>
            <person name="Kikuchi T."/>
        </authorList>
    </citation>
    <scope>NUCLEOTIDE SEQUENCE</scope>
    <source>
        <strain evidence="2">NKZ352</strain>
    </source>
</reference>
<evidence type="ECO:0000313" key="3">
    <source>
        <dbReference type="Proteomes" id="UP000835052"/>
    </source>
</evidence>
<comment type="caution">
    <text evidence="2">The sequence shown here is derived from an EMBL/GenBank/DDBJ whole genome shotgun (WGS) entry which is preliminary data.</text>
</comment>
<accession>A0A8S1GW00</accession>
<organism evidence="2 3">
    <name type="scientific">Caenorhabditis auriculariae</name>
    <dbReference type="NCBI Taxonomy" id="2777116"/>
    <lineage>
        <taxon>Eukaryota</taxon>
        <taxon>Metazoa</taxon>
        <taxon>Ecdysozoa</taxon>
        <taxon>Nematoda</taxon>
        <taxon>Chromadorea</taxon>
        <taxon>Rhabditida</taxon>
        <taxon>Rhabditina</taxon>
        <taxon>Rhabditomorpha</taxon>
        <taxon>Rhabditoidea</taxon>
        <taxon>Rhabditidae</taxon>
        <taxon>Peloderinae</taxon>
        <taxon>Caenorhabditis</taxon>
    </lineage>
</organism>
<keyword evidence="3" id="KW-1185">Reference proteome</keyword>
<name>A0A8S1GW00_9PELO</name>
<feature type="transmembrane region" description="Helical" evidence="1">
    <location>
        <begin position="23"/>
        <end position="48"/>
    </location>
</feature>
<keyword evidence="1" id="KW-0812">Transmembrane</keyword>
<dbReference type="OrthoDB" id="5863914at2759"/>
<keyword evidence="1" id="KW-0472">Membrane</keyword>
<protein>
    <submittedName>
        <fullName evidence="2">Uncharacterized protein</fullName>
    </submittedName>
</protein>